<dbReference type="PANTHER" id="PTHR31490">
    <property type="entry name" value="GLYCOSYL HYDROLASE"/>
    <property type="match status" value="1"/>
</dbReference>
<comment type="catalytic activity">
    <reaction evidence="6">
        <text>Endohydrolysis of (1-&gt;4)-beta-D-xylosidic linkages in xylans.</text>
        <dbReference type="EC" id="3.2.1.8"/>
    </reaction>
</comment>
<comment type="caution">
    <text evidence="8">The sequence shown here is derived from an EMBL/GenBank/DDBJ whole genome shotgun (WGS) entry which is preliminary data.</text>
</comment>
<keyword evidence="4 6" id="KW-0624">Polysaccharide degradation</keyword>
<keyword evidence="1 6" id="KW-0378">Hydrolase</keyword>
<reference evidence="8 9" key="1">
    <citation type="submission" date="2021-01" db="EMBL/GenBank/DDBJ databases">
        <title>Carboxyliciviraga sp.nov., isolated from coastal sediments.</title>
        <authorList>
            <person name="Lu D."/>
            <person name="Zhang T."/>
        </authorList>
    </citation>
    <scope>NUCLEOTIDE SEQUENCE [LARGE SCALE GENOMIC DNA]</scope>
    <source>
        <strain evidence="8 9">N1Y132</strain>
    </source>
</reference>
<dbReference type="InterPro" id="IPR031158">
    <property type="entry name" value="GH10_AS"/>
</dbReference>
<dbReference type="EMBL" id="JAENRR010000003">
    <property type="protein sequence ID" value="MBK3516072.1"/>
    <property type="molecule type" value="Genomic_DNA"/>
</dbReference>
<evidence type="ECO:0000256" key="6">
    <source>
        <dbReference type="RuleBase" id="RU361174"/>
    </source>
</evidence>
<dbReference type="PROSITE" id="PS00591">
    <property type="entry name" value="GH10_1"/>
    <property type="match status" value="1"/>
</dbReference>
<name>A0ABS1HEL4_9BACT</name>
<feature type="active site" description="Nucleophile" evidence="5">
    <location>
        <position position="266"/>
    </location>
</feature>
<evidence type="ECO:0000256" key="4">
    <source>
        <dbReference type="ARBA" id="ARBA00023326"/>
    </source>
</evidence>
<evidence type="ECO:0000256" key="3">
    <source>
        <dbReference type="ARBA" id="ARBA00023295"/>
    </source>
</evidence>
<evidence type="ECO:0000259" key="7">
    <source>
        <dbReference type="PROSITE" id="PS51760"/>
    </source>
</evidence>
<evidence type="ECO:0000313" key="9">
    <source>
        <dbReference type="Proteomes" id="UP000605676"/>
    </source>
</evidence>
<feature type="domain" description="GH10" evidence="7">
    <location>
        <begin position="24"/>
        <end position="378"/>
    </location>
</feature>
<dbReference type="SUPFAM" id="SSF51445">
    <property type="entry name" value="(Trans)glycosidases"/>
    <property type="match status" value="1"/>
</dbReference>
<keyword evidence="3 6" id="KW-0326">Glycosidase</keyword>
<dbReference type="InterPro" id="IPR001000">
    <property type="entry name" value="GH10_dom"/>
</dbReference>
<dbReference type="InterPro" id="IPR017853">
    <property type="entry name" value="GH"/>
</dbReference>
<gene>
    <name evidence="8" type="ORF">JIV24_01885</name>
</gene>
<organism evidence="8 9">
    <name type="scientific">Carboxylicivirga marina</name>
    <dbReference type="NCBI Taxonomy" id="2800988"/>
    <lineage>
        <taxon>Bacteria</taxon>
        <taxon>Pseudomonadati</taxon>
        <taxon>Bacteroidota</taxon>
        <taxon>Bacteroidia</taxon>
        <taxon>Marinilabiliales</taxon>
        <taxon>Marinilabiliaceae</taxon>
        <taxon>Carboxylicivirga</taxon>
    </lineage>
</organism>
<dbReference type="PROSITE" id="PS51760">
    <property type="entry name" value="GH10_2"/>
    <property type="match status" value="1"/>
</dbReference>
<dbReference type="EC" id="3.2.1.8" evidence="6"/>
<proteinExistence type="inferred from homology"/>
<dbReference type="SMART" id="SM00633">
    <property type="entry name" value="Glyco_10"/>
    <property type="match status" value="1"/>
</dbReference>
<evidence type="ECO:0000256" key="5">
    <source>
        <dbReference type="PROSITE-ProRule" id="PRU10061"/>
    </source>
</evidence>
<evidence type="ECO:0000313" key="8">
    <source>
        <dbReference type="EMBL" id="MBK3516072.1"/>
    </source>
</evidence>
<accession>A0ABS1HEL4</accession>
<dbReference type="Proteomes" id="UP000605676">
    <property type="component" value="Unassembled WGS sequence"/>
</dbReference>
<evidence type="ECO:0000256" key="2">
    <source>
        <dbReference type="ARBA" id="ARBA00023277"/>
    </source>
</evidence>
<evidence type="ECO:0000256" key="1">
    <source>
        <dbReference type="ARBA" id="ARBA00022801"/>
    </source>
</evidence>
<comment type="similarity">
    <text evidence="6">Belongs to the glycosyl hydrolase 10 (cellulase F) family.</text>
</comment>
<protein>
    <recommendedName>
        <fullName evidence="6">Beta-xylanase</fullName>
        <ecNumber evidence="6">3.2.1.8</ecNumber>
    </recommendedName>
</protein>
<dbReference type="PANTHER" id="PTHR31490:SF90">
    <property type="entry name" value="ENDO-1,4-BETA-XYLANASE A"/>
    <property type="match status" value="1"/>
</dbReference>
<dbReference type="Gene3D" id="3.20.20.80">
    <property type="entry name" value="Glycosidases"/>
    <property type="match status" value="1"/>
</dbReference>
<dbReference type="Pfam" id="PF00331">
    <property type="entry name" value="Glyco_hydro_10"/>
    <property type="match status" value="1"/>
</dbReference>
<dbReference type="RefSeq" id="WP_200463304.1">
    <property type="nucleotide sequence ID" value="NZ_JAENRR010000003.1"/>
</dbReference>
<dbReference type="PRINTS" id="PR00134">
    <property type="entry name" value="GLHYDRLASE10"/>
</dbReference>
<sequence length="380" mass="43814">MKDKLLIALSILLCSSCAHLKQKRDSRESLKESYEQAFIIGTAVSEEIILKDTLSKNIVLKHFNTITPENVMKAEVINPEPGVYNFKPADDFVDFGQKNQMFIVGHTLVWHNQTPDWFFGKKDGSKRDKKELVSLIKSYIDTVVGRYRGRVHAWDVVNEVIDENGEYRSTTWVNGIGNGDELVELAFKSAQETDPDAELYYNDFNVWRPAKRDGIVRLVRMLQKKGIRIDGVGMQAHWGLNYPKNEYIEAAIDTFASLGIKVMISELDIDILPLTKEGQIIGRCFTEKQFQLEEFEDFLDPYKEGIPDEIEKKLTNRYTELFQIFNSKSDKISRVTFWGVHDGMSWKNTYPIPNRTNYPLLFNRDKSAKPVVRKLIELAN</sequence>
<keyword evidence="2 6" id="KW-0119">Carbohydrate metabolism</keyword>
<keyword evidence="9" id="KW-1185">Reference proteome</keyword>
<dbReference type="InterPro" id="IPR044846">
    <property type="entry name" value="GH10"/>
</dbReference>